<dbReference type="InterPro" id="IPR036852">
    <property type="entry name" value="Peptidase_S8/S53_dom_sf"/>
</dbReference>
<dbReference type="InterPro" id="IPR023828">
    <property type="entry name" value="Peptidase_S8_Ser-AS"/>
</dbReference>
<keyword evidence="4 5" id="KW-0720">Serine protease</keyword>
<feature type="active site" description="Charge relay system" evidence="5">
    <location>
        <position position="121"/>
    </location>
</feature>
<dbReference type="GO" id="GO:0004252">
    <property type="term" value="F:serine-type endopeptidase activity"/>
    <property type="evidence" value="ECO:0007669"/>
    <property type="project" value="UniProtKB-UniRule"/>
</dbReference>
<dbReference type="PROSITE" id="PS51892">
    <property type="entry name" value="SUBTILASE"/>
    <property type="match status" value="1"/>
</dbReference>
<keyword evidence="2 5" id="KW-0645">Protease</keyword>
<feature type="chain" id="PRO_5014192043" evidence="7">
    <location>
        <begin position="48"/>
        <end position="411"/>
    </location>
</feature>
<accession>A0A2I1I280</accession>
<feature type="signal peptide" evidence="7">
    <location>
        <begin position="1"/>
        <end position="47"/>
    </location>
</feature>
<evidence type="ECO:0000256" key="3">
    <source>
        <dbReference type="ARBA" id="ARBA00022801"/>
    </source>
</evidence>
<feature type="region of interest" description="Disordered" evidence="6">
    <location>
        <begin position="1"/>
        <end position="23"/>
    </location>
</feature>
<evidence type="ECO:0000256" key="2">
    <source>
        <dbReference type="ARBA" id="ARBA00022670"/>
    </source>
</evidence>
<proteinExistence type="inferred from homology"/>
<dbReference type="PRINTS" id="PR00723">
    <property type="entry name" value="SUBTILISIN"/>
</dbReference>
<evidence type="ECO:0000256" key="5">
    <source>
        <dbReference type="PROSITE-ProRule" id="PRU01240"/>
    </source>
</evidence>
<protein>
    <submittedName>
        <fullName evidence="9">Alkaline protease</fullName>
    </submittedName>
</protein>
<comment type="similarity">
    <text evidence="1 5">Belongs to the peptidase S8 family.</text>
</comment>
<name>A0A2I1I280_9ACTO</name>
<dbReference type="PANTHER" id="PTHR43806:SF11">
    <property type="entry name" value="CEREVISIN-RELATED"/>
    <property type="match status" value="1"/>
</dbReference>
<dbReference type="GO" id="GO:0006508">
    <property type="term" value="P:proteolysis"/>
    <property type="evidence" value="ECO:0007669"/>
    <property type="project" value="UniProtKB-KW"/>
</dbReference>
<evidence type="ECO:0000256" key="4">
    <source>
        <dbReference type="ARBA" id="ARBA00022825"/>
    </source>
</evidence>
<gene>
    <name evidence="9" type="ORF">CYJ22_01775</name>
</gene>
<feature type="active site" description="Charge relay system" evidence="5">
    <location>
        <position position="282"/>
    </location>
</feature>
<sequence length="411" mass="43319">MGPAPVVSSRHDSAPRHPRSHAGVAGRAARALTTAACALAVATGALAATPAPARADDTITTQDYFSYYKLDTTRAKGYTGTGVTIAMIDGPVDTSAPELAGANITTKTLCKYEATNATKTHATAIASVLVSKNYGLAPDATLIAYAMPAEGEEISNECRQDNKGLKRTSFAQFETAMNDGAQIISYSSSDPNHEQVPLKWAIARAIAQGVIIVGPMGNDARDENHLSLAWWSGTVGVSAVDSTGQFASYSSWGQGVVAAGVGGPIKVRDYDTGTITDTQGTSISTPIVAGQIALARSRWPEATPNQILQLVTHSGLNPNHEWNQYTGYGPLNMGGMMKTDPTQFPDENPLADKGGGSTPTPAEVQQYIDGIAPFGEIEYDDSYIYRGVNEDALVREGLTAHIGTSPAYHRK</sequence>
<dbReference type="InterPro" id="IPR015500">
    <property type="entry name" value="Peptidase_S8_subtilisin-rel"/>
</dbReference>
<dbReference type="InterPro" id="IPR000209">
    <property type="entry name" value="Peptidase_S8/S53_dom"/>
</dbReference>
<dbReference type="RefSeq" id="WP_101600621.1">
    <property type="nucleotide sequence ID" value="NZ_PKKM01000002.1"/>
</dbReference>
<feature type="active site" description="Charge relay system" evidence="5">
    <location>
        <position position="89"/>
    </location>
</feature>
<comment type="caution">
    <text evidence="9">The sequence shown here is derived from an EMBL/GenBank/DDBJ whole genome shotgun (WGS) entry which is preliminary data.</text>
</comment>
<organism evidence="9 10">
    <name type="scientific">Schaalia odontolytica</name>
    <dbReference type="NCBI Taxonomy" id="1660"/>
    <lineage>
        <taxon>Bacteria</taxon>
        <taxon>Bacillati</taxon>
        <taxon>Actinomycetota</taxon>
        <taxon>Actinomycetes</taxon>
        <taxon>Actinomycetales</taxon>
        <taxon>Actinomycetaceae</taxon>
        <taxon>Schaalia</taxon>
    </lineage>
</organism>
<evidence type="ECO:0000313" key="10">
    <source>
        <dbReference type="Proteomes" id="UP000234198"/>
    </source>
</evidence>
<dbReference type="Pfam" id="PF00082">
    <property type="entry name" value="Peptidase_S8"/>
    <property type="match status" value="1"/>
</dbReference>
<dbReference type="Proteomes" id="UP000234198">
    <property type="component" value="Unassembled WGS sequence"/>
</dbReference>
<keyword evidence="7" id="KW-0732">Signal</keyword>
<evidence type="ECO:0000313" key="9">
    <source>
        <dbReference type="EMBL" id="PKY65235.1"/>
    </source>
</evidence>
<evidence type="ECO:0000256" key="7">
    <source>
        <dbReference type="SAM" id="SignalP"/>
    </source>
</evidence>
<evidence type="ECO:0000256" key="1">
    <source>
        <dbReference type="ARBA" id="ARBA00011073"/>
    </source>
</evidence>
<dbReference type="Gene3D" id="3.40.50.200">
    <property type="entry name" value="Peptidase S8/S53 domain"/>
    <property type="match status" value="1"/>
</dbReference>
<evidence type="ECO:0000256" key="6">
    <source>
        <dbReference type="SAM" id="MobiDB-lite"/>
    </source>
</evidence>
<dbReference type="SUPFAM" id="SSF52743">
    <property type="entry name" value="Subtilisin-like"/>
    <property type="match status" value="1"/>
</dbReference>
<dbReference type="CDD" id="cd00306">
    <property type="entry name" value="Peptidases_S8_S53"/>
    <property type="match status" value="1"/>
</dbReference>
<keyword evidence="3 5" id="KW-0378">Hydrolase</keyword>
<dbReference type="PROSITE" id="PS00138">
    <property type="entry name" value="SUBTILASE_SER"/>
    <property type="match status" value="1"/>
</dbReference>
<evidence type="ECO:0000259" key="8">
    <source>
        <dbReference type="Pfam" id="PF00082"/>
    </source>
</evidence>
<reference evidence="9 10" key="1">
    <citation type="submission" date="2017-12" db="EMBL/GenBank/DDBJ databases">
        <title>Phylogenetic diversity of female urinary microbiome.</title>
        <authorList>
            <person name="Thomas-White K."/>
            <person name="Wolfe A.J."/>
        </authorList>
    </citation>
    <scope>NUCLEOTIDE SEQUENCE [LARGE SCALE GENOMIC DNA]</scope>
    <source>
        <strain evidence="9 10">UMB0018</strain>
    </source>
</reference>
<dbReference type="PANTHER" id="PTHR43806">
    <property type="entry name" value="PEPTIDASE S8"/>
    <property type="match status" value="1"/>
</dbReference>
<feature type="domain" description="Peptidase S8/S53" evidence="8">
    <location>
        <begin position="80"/>
        <end position="329"/>
    </location>
</feature>
<dbReference type="AlphaFoldDB" id="A0A2I1I280"/>
<dbReference type="EMBL" id="PKKM01000002">
    <property type="protein sequence ID" value="PKY65235.1"/>
    <property type="molecule type" value="Genomic_DNA"/>
</dbReference>
<dbReference type="InterPro" id="IPR050131">
    <property type="entry name" value="Peptidase_S8_subtilisin-like"/>
</dbReference>